<accession>A0A9Q3CGG0</accession>
<name>A0A9Q3CGG0_9BASI</name>
<comment type="caution">
    <text evidence="2">The sequence shown here is derived from an EMBL/GenBank/DDBJ whole genome shotgun (WGS) entry which is preliminary data.</text>
</comment>
<evidence type="ECO:0000313" key="3">
    <source>
        <dbReference type="Proteomes" id="UP000765509"/>
    </source>
</evidence>
<sequence length="223" mass="24130">MTDDGFGLHEALGSDFLIAACLVYHRSVALAIACVTCQVKQSGTLMMSLVPHETCWIVGLWTVLAATRRGHPIRKPPQALPPAGSQPGYSAAARSSKECEPSSPLLLKRPMSLPCPLRQELRRHKKTGSTTKAGEQRLRLNWRATSWQAASASFRQHIAAVDQVQLDCAASTAAGQRILPPEYSHQALSIKHRLWEAKDVGLRLAVATSSKHGSFGLPQGPSP</sequence>
<feature type="region of interest" description="Disordered" evidence="1">
    <location>
        <begin position="72"/>
        <end position="94"/>
    </location>
</feature>
<reference evidence="2" key="1">
    <citation type="submission" date="2021-03" db="EMBL/GenBank/DDBJ databases">
        <title>Draft genome sequence of rust myrtle Austropuccinia psidii MF-1, a brazilian biotype.</title>
        <authorList>
            <person name="Quecine M.C."/>
            <person name="Pachon D.M.R."/>
            <person name="Bonatelli M.L."/>
            <person name="Correr F.H."/>
            <person name="Franceschini L.M."/>
            <person name="Leite T.F."/>
            <person name="Margarido G.R.A."/>
            <person name="Almeida C.A."/>
            <person name="Ferrarezi J.A."/>
            <person name="Labate C.A."/>
        </authorList>
    </citation>
    <scope>NUCLEOTIDE SEQUENCE</scope>
    <source>
        <strain evidence="2">MF-1</strain>
    </source>
</reference>
<gene>
    <name evidence="2" type="ORF">O181_023319</name>
</gene>
<organism evidence="2 3">
    <name type="scientific">Austropuccinia psidii MF-1</name>
    <dbReference type="NCBI Taxonomy" id="1389203"/>
    <lineage>
        <taxon>Eukaryota</taxon>
        <taxon>Fungi</taxon>
        <taxon>Dikarya</taxon>
        <taxon>Basidiomycota</taxon>
        <taxon>Pucciniomycotina</taxon>
        <taxon>Pucciniomycetes</taxon>
        <taxon>Pucciniales</taxon>
        <taxon>Sphaerophragmiaceae</taxon>
        <taxon>Austropuccinia</taxon>
    </lineage>
</organism>
<dbReference type="EMBL" id="AVOT02007304">
    <property type="protein sequence ID" value="MBW0483604.1"/>
    <property type="molecule type" value="Genomic_DNA"/>
</dbReference>
<proteinExistence type="predicted"/>
<dbReference type="Proteomes" id="UP000765509">
    <property type="component" value="Unassembled WGS sequence"/>
</dbReference>
<dbReference type="AlphaFoldDB" id="A0A9Q3CGG0"/>
<evidence type="ECO:0000256" key="1">
    <source>
        <dbReference type="SAM" id="MobiDB-lite"/>
    </source>
</evidence>
<keyword evidence="3" id="KW-1185">Reference proteome</keyword>
<evidence type="ECO:0000313" key="2">
    <source>
        <dbReference type="EMBL" id="MBW0483604.1"/>
    </source>
</evidence>
<protein>
    <submittedName>
        <fullName evidence="2">Uncharacterized protein</fullName>
    </submittedName>
</protein>